<feature type="compositionally biased region" description="Polar residues" evidence="6">
    <location>
        <begin position="112"/>
        <end position="126"/>
    </location>
</feature>
<dbReference type="InterPro" id="IPR036388">
    <property type="entry name" value="WH-like_DNA-bd_sf"/>
</dbReference>
<reference evidence="8 9" key="1">
    <citation type="journal article" date="2021" name="Nat. Commun.">
        <title>Genetic determinants of endophytism in the Arabidopsis root mycobiome.</title>
        <authorList>
            <person name="Mesny F."/>
            <person name="Miyauchi S."/>
            <person name="Thiergart T."/>
            <person name="Pickel B."/>
            <person name="Atanasova L."/>
            <person name="Karlsson M."/>
            <person name="Huettel B."/>
            <person name="Barry K.W."/>
            <person name="Haridas S."/>
            <person name="Chen C."/>
            <person name="Bauer D."/>
            <person name="Andreopoulos W."/>
            <person name="Pangilinan J."/>
            <person name="LaButti K."/>
            <person name="Riley R."/>
            <person name="Lipzen A."/>
            <person name="Clum A."/>
            <person name="Drula E."/>
            <person name="Henrissat B."/>
            <person name="Kohler A."/>
            <person name="Grigoriev I.V."/>
            <person name="Martin F.M."/>
            <person name="Hacquard S."/>
        </authorList>
    </citation>
    <scope>NUCLEOTIDE SEQUENCE [LARGE SCALE GENOMIC DNA]</scope>
    <source>
        <strain evidence="8 9">MPI-CAGE-CH-0241</strain>
    </source>
</reference>
<keyword evidence="4 5" id="KW-0539">Nucleus</keyword>
<evidence type="ECO:0000256" key="1">
    <source>
        <dbReference type="ARBA" id="ARBA00023015"/>
    </source>
</evidence>
<evidence type="ECO:0000256" key="6">
    <source>
        <dbReference type="SAM" id="MobiDB-lite"/>
    </source>
</evidence>
<dbReference type="PANTHER" id="PTHR46078:SF2">
    <property type="entry name" value="FORK-HEAD DOMAIN-CONTAINING PROTEIN"/>
    <property type="match status" value="1"/>
</dbReference>
<evidence type="ECO:0000259" key="7">
    <source>
        <dbReference type="PROSITE" id="PS50039"/>
    </source>
</evidence>
<comment type="subcellular location">
    <subcellularLocation>
        <location evidence="5">Nucleus</location>
    </subcellularLocation>
</comment>
<dbReference type="PROSITE" id="PS50039">
    <property type="entry name" value="FORK_HEAD_3"/>
    <property type="match status" value="1"/>
</dbReference>
<dbReference type="EMBL" id="JAGPYM010000001">
    <property type="protein sequence ID" value="KAH6900447.1"/>
    <property type="molecule type" value="Genomic_DNA"/>
</dbReference>
<keyword evidence="3" id="KW-0804">Transcription</keyword>
<dbReference type="PRINTS" id="PR00053">
    <property type="entry name" value="FORKHEAD"/>
</dbReference>
<gene>
    <name evidence="8" type="ORF">B0T10DRAFT_29226</name>
</gene>
<feature type="domain" description="Fork-head" evidence="7">
    <location>
        <begin position="262"/>
        <end position="374"/>
    </location>
</feature>
<evidence type="ECO:0000256" key="2">
    <source>
        <dbReference type="ARBA" id="ARBA00023125"/>
    </source>
</evidence>
<feature type="compositionally biased region" description="Polar residues" evidence="6">
    <location>
        <begin position="165"/>
        <end position="185"/>
    </location>
</feature>
<dbReference type="PANTHER" id="PTHR46078">
    <property type="entry name" value="FORKHEAD BOX PROTEIN J2 FAMILY MEMBER"/>
    <property type="match status" value="1"/>
</dbReference>
<name>A0A9P8WJG1_9HYPO</name>
<keyword evidence="1" id="KW-0805">Transcription regulation</keyword>
<dbReference type="GO" id="GO:0000978">
    <property type="term" value="F:RNA polymerase II cis-regulatory region sequence-specific DNA binding"/>
    <property type="evidence" value="ECO:0007669"/>
    <property type="project" value="TreeGrafter"/>
</dbReference>
<dbReference type="Gene3D" id="1.10.10.10">
    <property type="entry name" value="Winged helix-like DNA-binding domain superfamily/Winged helix DNA-binding domain"/>
    <property type="match status" value="1"/>
</dbReference>
<dbReference type="PROSITE" id="PS00658">
    <property type="entry name" value="FORK_HEAD_2"/>
    <property type="match status" value="1"/>
</dbReference>
<feature type="compositionally biased region" description="Polar residues" evidence="6">
    <location>
        <begin position="242"/>
        <end position="252"/>
    </location>
</feature>
<dbReference type="AlphaFoldDB" id="A0A9P8WJG1"/>
<comment type="caution">
    <text evidence="8">The sequence shown here is derived from an EMBL/GenBank/DDBJ whole genome shotgun (WGS) entry which is preliminary data.</text>
</comment>
<dbReference type="SUPFAM" id="SSF46785">
    <property type="entry name" value="Winged helix' DNA-binding domain"/>
    <property type="match status" value="1"/>
</dbReference>
<dbReference type="InterPro" id="IPR030456">
    <property type="entry name" value="TF_fork_head_CS_2"/>
</dbReference>
<dbReference type="InterPro" id="IPR036390">
    <property type="entry name" value="WH_DNA-bd_sf"/>
</dbReference>
<dbReference type="SMART" id="SM00339">
    <property type="entry name" value="FH"/>
    <property type="match status" value="1"/>
</dbReference>
<feature type="compositionally biased region" description="Polar residues" evidence="6">
    <location>
        <begin position="64"/>
        <end position="92"/>
    </location>
</feature>
<dbReference type="InterPro" id="IPR045912">
    <property type="entry name" value="FOXJ2/3-like"/>
</dbReference>
<dbReference type="GO" id="GO:0005634">
    <property type="term" value="C:nucleus"/>
    <property type="evidence" value="ECO:0007669"/>
    <property type="project" value="UniProtKB-SubCell"/>
</dbReference>
<evidence type="ECO:0000313" key="9">
    <source>
        <dbReference type="Proteomes" id="UP000777438"/>
    </source>
</evidence>
<protein>
    <recommendedName>
        <fullName evidence="7">Fork-head domain-containing protein</fullName>
    </recommendedName>
</protein>
<feature type="region of interest" description="Disordered" evidence="6">
    <location>
        <begin position="1"/>
        <end position="148"/>
    </location>
</feature>
<evidence type="ECO:0000256" key="4">
    <source>
        <dbReference type="ARBA" id="ARBA00023242"/>
    </source>
</evidence>
<evidence type="ECO:0000256" key="3">
    <source>
        <dbReference type="ARBA" id="ARBA00023163"/>
    </source>
</evidence>
<organism evidence="8 9">
    <name type="scientific">Thelonectria olida</name>
    <dbReference type="NCBI Taxonomy" id="1576542"/>
    <lineage>
        <taxon>Eukaryota</taxon>
        <taxon>Fungi</taxon>
        <taxon>Dikarya</taxon>
        <taxon>Ascomycota</taxon>
        <taxon>Pezizomycotina</taxon>
        <taxon>Sordariomycetes</taxon>
        <taxon>Hypocreomycetidae</taxon>
        <taxon>Hypocreales</taxon>
        <taxon>Nectriaceae</taxon>
        <taxon>Thelonectria</taxon>
    </lineage>
</organism>
<feature type="region of interest" description="Disordered" evidence="6">
    <location>
        <begin position="163"/>
        <end position="202"/>
    </location>
</feature>
<feature type="region of interest" description="Disordered" evidence="6">
    <location>
        <begin position="398"/>
        <end position="439"/>
    </location>
</feature>
<keyword evidence="9" id="KW-1185">Reference proteome</keyword>
<dbReference type="InterPro" id="IPR001766">
    <property type="entry name" value="Fork_head_dom"/>
</dbReference>
<feature type="DNA-binding region" description="Fork-head" evidence="5">
    <location>
        <begin position="262"/>
        <end position="374"/>
    </location>
</feature>
<proteinExistence type="predicted"/>
<dbReference type="OrthoDB" id="5954824at2759"/>
<feature type="compositionally biased region" description="Polar residues" evidence="6">
    <location>
        <begin position="8"/>
        <end position="29"/>
    </location>
</feature>
<sequence>MDPPFSEGEQSSSYTNQQMVAGAGQQSSCMPELSSMDSYYTPCPVAQELSPHPSETGSLPPASTLYQHQQLPRSTQSPGALASMTSNPQNVPRSHHIWPSPPPGPDELDNCSYDSSPTCVSSQPGYNPSPVSPKIWSSPHHPYQHTSDPFLQHHQQESLKGLQLGTPTSTSSLPVRGSQTLTPHASSAGRPTDGMPRDNSLVSLSDLTTKGFSGTSSPVDLDLSPRAYMPVTNKSEAPPTNRPSSLTSSASRELNDHGPTNKGEEPYAQLIYRAFMSRSDYSMTLQEIYQWFRENTDKAKSESKGWQNSIRHNLSMNAAFTKRERKPASPSVTILGDQVSLPAIHDPKKSTEWVLADWAVRNGVQSTTRYRKGNPTRSRGHGKLMSHGFHYGFQHGGSRISTKATSGRKGGCATSRSKLRGRHFSQGSHSHLPSAALAHGGLPIGPHPIRPIMLPGMFPPHYGGEQLLLPRLEPPPQMGIKHEPAYSPLTPETTAPDSSFGLMLPEPSLASHHAHGAASASSIQDATYSLVNGGQGSMYSHFPYGANDVTGVYHPGQYHDLPPQRSSSQQVPLGPGGNGHHFGTLHNESYEWNNAAAL</sequence>
<dbReference type="GO" id="GO:0000981">
    <property type="term" value="F:DNA-binding transcription factor activity, RNA polymerase II-specific"/>
    <property type="evidence" value="ECO:0007669"/>
    <property type="project" value="TreeGrafter"/>
</dbReference>
<keyword evidence="2 5" id="KW-0238">DNA-binding</keyword>
<dbReference type="Pfam" id="PF00250">
    <property type="entry name" value="Forkhead"/>
    <property type="match status" value="1"/>
</dbReference>
<accession>A0A9P8WJG1</accession>
<feature type="region of interest" description="Disordered" evidence="6">
    <location>
        <begin position="555"/>
        <end position="585"/>
    </location>
</feature>
<feature type="region of interest" description="Disordered" evidence="6">
    <location>
        <begin position="465"/>
        <end position="507"/>
    </location>
</feature>
<dbReference type="Proteomes" id="UP000777438">
    <property type="component" value="Unassembled WGS sequence"/>
</dbReference>
<evidence type="ECO:0000313" key="8">
    <source>
        <dbReference type="EMBL" id="KAH6900447.1"/>
    </source>
</evidence>
<evidence type="ECO:0000256" key="5">
    <source>
        <dbReference type="PROSITE-ProRule" id="PRU00089"/>
    </source>
</evidence>
<feature type="region of interest" description="Disordered" evidence="6">
    <location>
        <begin position="230"/>
        <end position="265"/>
    </location>
</feature>